<evidence type="ECO:0000256" key="3">
    <source>
        <dbReference type="ARBA" id="ARBA00022827"/>
    </source>
</evidence>
<organism evidence="7 8">
    <name type="scientific">Bradyrhizobium erythrophlei</name>
    <dbReference type="NCBI Taxonomy" id="1437360"/>
    <lineage>
        <taxon>Bacteria</taxon>
        <taxon>Pseudomonadati</taxon>
        <taxon>Pseudomonadota</taxon>
        <taxon>Alphaproteobacteria</taxon>
        <taxon>Hyphomicrobiales</taxon>
        <taxon>Nitrobacteraceae</taxon>
        <taxon>Bradyrhizobium</taxon>
    </lineage>
</organism>
<evidence type="ECO:0000259" key="5">
    <source>
        <dbReference type="Pfam" id="PF00732"/>
    </source>
</evidence>
<keyword evidence="2" id="KW-0285">Flavoprotein</keyword>
<dbReference type="InterPro" id="IPR007867">
    <property type="entry name" value="GMC_OxRtase_C"/>
</dbReference>
<dbReference type="PANTHER" id="PTHR46056:SF12">
    <property type="entry name" value="LONG-CHAIN-ALCOHOL OXIDASE"/>
    <property type="match status" value="1"/>
</dbReference>
<dbReference type="Pfam" id="PF00732">
    <property type="entry name" value="GMC_oxred_N"/>
    <property type="match status" value="1"/>
</dbReference>
<sequence>MTTILKEVDAVVIGVGWTGSIMARELTKAGLTVVGLERGAKRMPSEDFTLPNVRDDLKYAVRQELFQDAQEETVSFRHSPSETALPVRRLGSFLPGTGLGGAGSHWNGLTWRILPSDHKLRSHLTERYGRNAIPSEMTIEDFPVSYDELEPYYDHFEKICGVSGKAGNLRGQKIVGGNMFEGPRQNEYPNKPLTQTMAGSIMEKACKDLGYSTFSGPSANSSEVYTNPEGLTLGACEFCGHCERFGCEANAKASPNVCILPNLFSEPKFELRNYAYVKELVYDRQAKKVKAVRYVDTRTGEEYEQPAGLVVLGAYVFNNNLLMMTAGIGEQYDPATGKGALGRNYCYQLSGNTVTVFFEDKVINPFMASGAHTTNIDDFNGDNFDHGGLGFFGGAIIAAGTTNGRPIQTRPVPSGTPRWGREWKQATAKWYNHAFNIGASGCSYAHRENFLDLDPTYKDVLGRPLVRMTYNFRENDHKLVEYIGAQMERIGRAMNPTKIGPASVRRGNYSVVPYQSTHNTGGTITGSDPKTSVVNRYLQAWQADNLFVMGASVFPQNASYNPTGLVGALAYWSAEAITKRYIKNPGPLVPV</sequence>
<dbReference type="SUPFAM" id="SSF51905">
    <property type="entry name" value="FAD/NAD(P)-binding domain"/>
    <property type="match status" value="1"/>
</dbReference>
<keyword evidence="4" id="KW-0560">Oxidoreductase</keyword>
<accession>A0A1M7UFG8</accession>
<dbReference type="OrthoDB" id="9798604at2"/>
<dbReference type="GO" id="GO:0050660">
    <property type="term" value="F:flavin adenine dinucleotide binding"/>
    <property type="evidence" value="ECO:0007669"/>
    <property type="project" value="InterPro"/>
</dbReference>
<evidence type="ECO:0000313" key="7">
    <source>
        <dbReference type="EMBL" id="SHN81670.1"/>
    </source>
</evidence>
<name>A0A1M7UFG8_9BRAD</name>
<keyword evidence="3" id="KW-0274">FAD</keyword>
<dbReference type="Pfam" id="PF05199">
    <property type="entry name" value="GMC_oxred_C"/>
    <property type="match status" value="1"/>
</dbReference>
<dbReference type="AlphaFoldDB" id="A0A1M7UFG8"/>
<reference evidence="8" key="1">
    <citation type="submission" date="2016-11" db="EMBL/GenBank/DDBJ databases">
        <authorList>
            <person name="Varghese N."/>
            <person name="Submissions S."/>
        </authorList>
    </citation>
    <scope>NUCLEOTIDE SEQUENCE [LARGE SCALE GENOMIC DNA]</scope>
    <source>
        <strain evidence="8">GAS401</strain>
    </source>
</reference>
<dbReference type="PANTHER" id="PTHR46056">
    <property type="entry name" value="LONG-CHAIN-ALCOHOL OXIDASE"/>
    <property type="match status" value="1"/>
</dbReference>
<dbReference type="Proteomes" id="UP000184096">
    <property type="component" value="Chromosome I"/>
</dbReference>
<evidence type="ECO:0000259" key="6">
    <source>
        <dbReference type="Pfam" id="PF05199"/>
    </source>
</evidence>
<comment type="similarity">
    <text evidence="1">Belongs to the GMC oxidoreductase family.</text>
</comment>
<dbReference type="GO" id="GO:0016614">
    <property type="term" value="F:oxidoreductase activity, acting on CH-OH group of donors"/>
    <property type="evidence" value="ECO:0007669"/>
    <property type="project" value="InterPro"/>
</dbReference>
<evidence type="ECO:0000256" key="1">
    <source>
        <dbReference type="ARBA" id="ARBA00010790"/>
    </source>
</evidence>
<dbReference type="Gene3D" id="3.50.50.60">
    <property type="entry name" value="FAD/NAD(P)-binding domain"/>
    <property type="match status" value="2"/>
</dbReference>
<evidence type="ECO:0000313" key="8">
    <source>
        <dbReference type="Proteomes" id="UP000184096"/>
    </source>
</evidence>
<keyword evidence="8" id="KW-1185">Reference proteome</keyword>
<feature type="domain" description="Glucose-methanol-choline oxidoreductase N-terminal" evidence="5">
    <location>
        <begin position="196"/>
        <end position="344"/>
    </location>
</feature>
<dbReference type="InterPro" id="IPR000172">
    <property type="entry name" value="GMC_OxRdtase_N"/>
</dbReference>
<evidence type="ECO:0000256" key="2">
    <source>
        <dbReference type="ARBA" id="ARBA00022630"/>
    </source>
</evidence>
<feature type="domain" description="Glucose-methanol-choline oxidoreductase C-terminal" evidence="6">
    <location>
        <begin position="447"/>
        <end position="570"/>
    </location>
</feature>
<proteinExistence type="inferred from homology"/>
<gene>
    <name evidence="7" type="ORF">SAMN05444170_4849</name>
</gene>
<dbReference type="EMBL" id="LT670849">
    <property type="protein sequence ID" value="SHN81670.1"/>
    <property type="molecule type" value="Genomic_DNA"/>
</dbReference>
<evidence type="ECO:0000256" key="4">
    <source>
        <dbReference type="ARBA" id="ARBA00023002"/>
    </source>
</evidence>
<protein>
    <submittedName>
        <fullName evidence="7">Gluconate 2-dehydrogenase alpha chain</fullName>
    </submittedName>
</protein>
<dbReference type="InterPro" id="IPR036188">
    <property type="entry name" value="FAD/NAD-bd_sf"/>
</dbReference>